<accession>A0AAV8QLT9</accession>
<evidence type="ECO:0000256" key="2">
    <source>
        <dbReference type="ARBA" id="ARBA00010169"/>
    </source>
</evidence>
<sequence>MPLGSLSRAVSAFSAVPPCRHSSAPTTLRRRSPLVGALCILSLGTLSAIAYRSGCAQSLRRSHFLGSKVVNQPSNRSLHSTIMEGASTTVPSIVVYVTVPNKEAGMKLAESIIKERLAACVNRVPGIESVYWWDGKVQTDSEELLIIKTRESLLGALTEHVKSNHEYQVPEVIAMPITGGNHKYLEWIKDSTRDE</sequence>
<gene>
    <name evidence="6" type="ORF">OPV22_019897</name>
</gene>
<dbReference type="Proteomes" id="UP001222027">
    <property type="component" value="Unassembled WGS sequence"/>
</dbReference>
<keyword evidence="4" id="KW-0934">Plastid</keyword>
<evidence type="ECO:0000313" key="7">
    <source>
        <dbReference type="Proteomes" id="UP001222027"/>
    </source>
</evidence>
<dbReference type="FunFam" id="3.30.70.120:FF:000008">
    <property type="entry name" value="Protein CutA 1, chloroplastic"/>
    <property type="match status" value="1"/>
</dbReference>
<evidence type="ECO:0000313" key="6">
    <source>
        <dbReference type="EMBL" id="KAJ8476170.1"/>
    </source>
</evidence>
<dbReference type="InterPro" id="IPR011322">
    <property type="entry name" value="N-reg_PII-like_a/b"/>
</dbReference>
<dbReference type="SUPFAM" id="SSF54913">
    <property type="entry name" value="GlnB-like"/>
    <property type="match status" value="1"/>
</dbReference>
<evidence type="ECO:0000256" key="1">
    <source>
        <dbReference type="ARBA" id="ARBA00004229"/>
    </source>
</evidence>
<comment type="caution">
    <text evidence="6">The sequence shown here is derived from an EMBL/GenBank/DDBJ whole genome shotgun (WGS) entry which is preliminary data.</text>
</comment>
<proteinExistence type="inferred from homology"/>
<dbReference type="Gene3D" id="3.30.70.120">
    <property type="match status" value="1"/>
</dbReference>
<name>A0AAV8QLT9_ENSVE</name>
<dbReference type="Pfam" id="PF03091">
    <property type="entry name" value="CutA1"/>
    <property type="match status" value="1"/>
</dbReference>
<dbReference type="InterPro" id="IPR004323">
    <property type="entry name" value="Ion_tolerance_CutA"/>
</dbReference>
<organism evidence="6 7">
    <name type="scientific">Ensete ventricosum</name>
    <name type="common">Abyssinian banana</name>
    <name type="synonym">Musa ensete</name>
    <dbReference type="NCBI Taxonomy" id="4639"/>
    <lineage>
        <taxon>Eukaryota</taxon>
        <taxon>Viridiplantae</taxon>
        <taxon>Streptophyta</taxon>
        <taxon>Embryophyta</taxon>
        <taxon>Tracheophyta</taxon>
        <taxon>Spermatophyta</taxon>
        <taxon>Magnoliopsida</taxon>
        <taxon>Liliopsida</taxon>
        <taxon>Zingiberales</taxon>
        <taxon>Musaceae</taxon>
        <taxon>Ensete</taxon>
    </lineage>
</organism>
<evidence type="ECO:0000256" key="3">
    <source>
        <dbReference type="ARBA" id="ARBA00022528"/>
    </source>
</evidence>
<keyword evidence="5" id="KW-0809">Transit peptide</keyword>
<comment type="similarity">
    <text evidence="2">Belongs to the CutA family.</text>
</comment>
<keyword evidence="7" id="KW-1185">Reference proteome</keyword>
<dbReference type="EMBL" id="JAQQAF010000006">
    <property type="protein sequence ID" value="KAJ8476170.1"/>
    <property type="molecule type" value="Genomic_DNA"/>
</dbReference>
<evidence type="ECO:0000256" key="4">
    <source>
        <dbReference type="ARBA" id="ARBA00022640"/>
    </source>
</evidence>
<dbReference type="PANTHER" id="PTHR23419:SF8">
    <property type="entry name" value="FI09726P"/>
    <property type="match status" value="1"/>
</dbReference>
<dbReference type="PANTHER" id="PTHR23419">
    <property type="entry name" value="DIVALENT CATION TOLERANCE CUTA-RELATED"/>
    <property type="match status" value="1"/>
</dbReference>
<dbReference type="InterPro" id="IPR015867">
    <property type="entry name" value="N-reg_PII/ATP_PRibTrfase_C"/>
</dbReference>
<protein>
    <submittedName>
        <fullName evidence="6">Uncharacterized protein</fullName>
    </submittedName>
</protein>
<dbReference type="GO" id="GO:0005507">
    <property type="term" value="F:copper ion binding"/>
    <property type="evidence" value="ECO:0007669"/>
    <property type="project" value="TreeGrafter"/>
</dbReference>
<comment type="subcellular location">
    <subcellularLocation>
        <location evidence="1">Plastid</location>
        <location evidence="1">Chloroplast</location>
    </subcellularLocation>
</comment>
<keyword evidence="3" id="KW-0150">Chloroplast</keyword>
<dbReference type="AlphaFoldDB" id="A0AAV8QLT9"/>
<dbReference type="GO" id="GO:0009507">
    <property type="term" value="C:chloroplast"/>
    <property type="evidence" value="ECO:0007669"/>
    <property type="project" value="UniProtKB-SubCell"/>
</dbReference>
<reference evidence="6 7" key="1">
    <citation type="submission" date="2022-12" db="EMBL/GenBank/DDBJ databases">
        <title>Chromosome-scale assembly of the Ensete ventricosum genome.</title>
        <authorList>
            <person name="Dussert Y."/>
            <person name="Stocks J."/>
            <person name="Wendawek A."/>
            <person name="Woldeyes F."/>
            <person name="Nichols R.A."/>
            <person name="Borrell J.S."/>
        </authorList>
    </citation>
    <scope>NUCLEOTIDE SEQUENCE [LARGE SCALE GENOMIC DNA]</scope>
    <source>
        <strain evidence="7">cv. Maze</strain>
        <tissue evidence="6">Seeds</tissue>
    </source>
</reference>
<evidence type="ECO:0000256" key="5">
    <source>
        <dbReference type="ARBA" id="ARBA00022946"/>
    </source>
</evidence>
<dbReference type="GO" id="GO:0010038">
    <property type="term" value="P:response to metal ion"/>
    <property type="evidence" value="ECO:0007669"/>
    <property type="project" value="InterPro"/>
</dbReference>